<dbReference type="InterPro" id="IPR000084">
    <property type="entry name" value="PE-PGRS_N"/>
</dbReference>
<organism evidence="2 3">
    <name type="scientific">Rhodococcus rhodnii</name>
    <dbReference type="NCBI Taxonomy" id="38312"/>
    <lineage>
        <taxon>Bacteria</taxon>
        <taxon>Bacillati</taxon>
        <taxon>Actinomycetota</taxon>
        <taxon>Actinomycetes</taxon>
        <taxon>Mycobacteriales</taxon>
        <taxon>Nocardiaceae</taxon>
        <taxon>Rhodococcus</taxon>
    </lineage>
</organism>
<dbReference type="SUPFAM" id="SSF140459">
    <property type="entry name" value="PE/PPE dimer-like"/>
    <property type="match status" value="1"/>
</dbReference>
<dbReference type="Proteomes" id="UP000471120">
    <property type="component" value="Unassembled WGS sequence"/>
</dbReference>
<protein>
    <submittedName>
        <fullName evidence="2">PE family protein</fullName>
    </submittedName>
</protein>
<comment type="caution">
    <text evidence="2">The sequence shown here is derived from an EMBL/GenBank/DDBJ whole genome shotgun (WGS) entry which is preliminary data.</text>
</comment>
<name>A0A6P2C9V2_9NOCA</name>
<dbReference type="AlphaFoldDB" id="A0A6P2C9V2"/>
<evidence type="ECO:0000313" key="2">
    <source>
        <dbReference type="EMBL" id="TXG89527.1"/>
    </source>
</evidence>
<dbReference type="RefSeq" id="WP_010838120.1">
    <property type="nucleotide sequence ID" value="NZ_QRCM01000001.1"/>
</dbReference>
<sequence length="101" mass="10466">MPFLQVRPEALLLAATELDALAARLDTAAATANAAIRPLPPGSEEVSLLTARYFHTTAGSFTPAVARGTAELRATAATLRQQAAQYVAQDVATGANLSAQM</sequence>
<dbReference type="EMBL" id="QRCM01000001">
    <property type="protein sequence ID" value="TXG89527.1"/>
    <property type="molecule type" value="Genomic_DNA"/>
</dbReference>
<dbReference type="InterPro" id="IPR038332">
    <property type="entry name" value="PPE_sf"/>
</dbReference>
<dbReference type="Pfam" id="PF00934">
    <property type="entry name" value="PE"/>
    <property type="match status" value="1"/>
</dbReference>
<proteinExistence type="predicted"/>
<feature type="domain" description="PE" evidence="1">
    <location>
        <begin position="4"/>
        <end position="92"/>
    </location>
</feature>
<reference evidence="2 3" key="1">
    <citation type="submission" date="2018-07" db="EMBL/GenBank/DDBJ databases">
        <title>Genome sequence of Rhodococcus rhodnii ATCC 35071 from Rhodnius prolixus.</title>
        <authorList>
            <person name="Patel V."/>
            <person name="Vogel K.J."/>
        </authorList>
    </citation>
    <scope>NUCLEOTIDE SEQUENCE [LARGE SCALE GENOMIC DNA]</scope>
    <source>
        <strain evidence="2 3">ATCC 35071</strain>
    </source>
</reference>
<gene>
    <name evidence="2" type="ORF">DW322_03920</name>
</gene>
<accession>A0A6P2C9V2</accession>
<dbReference type="Gene3D" id="1.10.287.850">
    <property type="entry name" value="HP0062-like domain"/>
    <property type="match status" value="1"/>
</dbReference>
<evidence type="ECO:0000313" key="3">
    <source>
        <dbReference type="Proteomes" id="UP000471120"/>
    </source>
</evidence>
<evidence type="ECO:0000259" key="1">
    <source>
        <dbReference type="Pfam" id="PF00934"/>
    </source>
</evidence>